<sequence length="596" mass="66487">MMQDDFSRLMVRQAQYRLRNYDQALALAIELVQIASAQNDNQHLAQALFLQGEALEKVGQFHDAKAVLLRLEAMLLLKDKQAPLLLDVYECLGKACYAIGELNLALDYWSQCLELALECQSIVHYIKAYTGIGGVYLYFGLYQESLRHHLLALEYAQELDDAVLLMMLNLWLGSDYNELGQYELALSHLNQARAFYRRQADAGQVCEVIMHMGYAYLGMNELAMAAKQFSESIEIAEKNHHAWPLAMATMGLAEVKLSQGLHGESLFLAKLAHDYAIKNNSIHHELRACKIKSAALEALGQFELALSTYERHCELSVQLATERNNTQLQSTTLRKINRSEIRLKLLKTEQQRKNLEEENIRRQAEYLAEKNALLAVNQAKSDFLALISHEIRTPLSGVIGMLRLAKSQKELRPSTREQISTGLENAELLLGIINDILDASKIEAGKISIEVIPFDLHKVIGQVTALFAARAEEKGLSFIVDVAHLSHGGCLGDPTRIRQVLFNLISNAIKFTEKGSIRLSAYRDGEQVKFSIVDTGIGMDEQSVGRLFRKFEQADSSTTRKYGGTGLGLSICHSLVELMQGSIGVTSELGGALVFA</sequence>
<evidence type="ECO:0000256" key="6">
    <source>
        <dbReference type="ARBA" id="ARBA00023012"/>
    </source>
</evidence>
<dbReference type="PRINTS" id="PR00344">
    <property type="entry name" value="BCTRLSENSOR"/>
</dbReference>
<protein>
    <recommendedName>
        <fullName evidence="8">Virulence sensor protein BvgS</fullName>
        <ecNumber evidence="2">2.7.13.3</ecNumber>
    </recommendedName>
</protein>
<proteinExistence type="predicted"/>
<evidence type="ECO:0000256" key="4">
    <source>
        <dbReference type="ARBA" id="ARBA00022679"/>
    </source>
</evidence>
<dbReference type="Pfam" id="PF13424">
    <property type="entry name" value="TPR_12"/>
    <property type="match status" value="1"/>
</dbReference>
<dbReference type="AlphaFoldDB" id="A0A7H9BM39"/>
<dbReference type="PANTHER" id="PTHR43047:SF71">
    <property type="entry name" value="HISTIDINE KINASE CONTAINING CHEY-HOMOLOGOUS RECEIVER DOMAIN-RELATED"/>
    <property type="match status" value="1"/>
</dbReference>
<evidence type="ECO:0000256" key="8">
    <source>
        <dbReference type="ARBA" id="ARBA00070152"/>
    </source>
</evidence>
<dbReference type="Pfam" id="PF00512">
    <property type="entry name" value="HisKA"/>
    <property type="match status" value="1"/>
</dbReference>
<keyword evidence="9" id="KW-0802">TPR repeat</keyword>
<dbReference type="PANTHER" id="PTHR43047">
    <property type="entry name" value="TWO-COMPONENT HISTIDINE PROTEIN KINASE"/>
    <property type="match status" value="1"/>
</dbReference>
<keyword evidence="5" id="KW-0418">Kinase</keyword>
<dbReference type="SMART" id="SM00387">
    <property type="entry name" value="HATPase_c"/>
    <property type="match status" value="1"/>
</dbReference>
<evidence type="ECO:0000313" key="12">
    <source>
        <dbReference type="EMBL" id="QLG89770.1"/>
    </source>
</evidence>
<evidence type="ECO:0000256" key="1">
    <source>
        <dbReference type="ARBA" id="ARBA00000085"/>
    </source>
</evidence>
<dbReference type="EC" id="2.7.13.3" evidence="2"/>
<dbReference type="FunFam" id="3.30.565.10:FF:000010">
    <property type="entry name" value="Sensor histidine kinase RcsC"/>
    <property type="match status" value="1"/>
</dbReference>
<evidence type="ECO:0000256" key="10">
    <source>
        <dbReference type="SAM" id="Coils"/>
    </source>
</evidence>
<name>A0A7H9BM39_9NEIS</name>
<keyword evidence="4" id="KW-0808">Transferase</keyword>
<dbReference type="Gene3D" id="3.30.565.10">
    <property type="entry name" value="Histidine kinase-like ATPase, C-terminal domain"/>
    <property type="match status" value="1"/>
</dbReference>
<dbReference type="InterPro" id="IPR003594">
    <property type="entry name" value="HATPase_dom"/>
</dbReference>
<dbReference type="SMART" id="SM00028">
    <property type="entry name" value="TPR"/>
    <property type="match status" value="4"/>
</dbReference>
<comment type="function">
    <text evidence="7">Member of the two-component regulatory system BvgS/BvgA. Phosphorylates BvgA via a four-step phosphorelay in response to environmental signals.</text>
</comment>
<dbReference type="InterPro" id="IPR011990">
    <property type="entry name" value="TPR-like_helical_dom_sf"/>
</dbReference>
<keyword evidence="3" id="KW-0597">Phosphoprotein</keyword>
<dbReference type="SUPFAM" id="SSF55874">
    <property type="entry name" value="ATPase domain of HSP90 chaperone/DNA topoisomerase II/histidine kinase"/>
    <property type="match status" value="1"/>
</dbReference>
<dbReference type="CDD" id="cd00082">
    <property type="entry name" value="HisKA"/>
    <property type="match status" value="1"/>
</dbReference>
<dbReference type="PROSITE" id="PS50109">
    <property type="entry name" value="HIS_KIN"/>
    <property type="match status" value="1"/>
</dbReference>
<dbReference type="GO" id="GO:0000155">
    <property type="term" value="F:phosphorelay sensor kinase activity"/>
    <property type="evidence" value="ECO:0007669"/>
    <property type="project" value="InterPro"/>
</dbReference>
<dbReference type="InterPro" id="IPR004358">
    <property type="entry name" value="Sig_transdc_His_kin-like_C"/>
</dbReference>
<dbReference type="InterPro" id="IPR003661">
    <property type="entry name" value="HisK_dim/P_dom"/>
</dbReference>
<comment type="catalytic activity">
    <reaction evidence="1">
        <text>ATP + protein L-histidine = ADP + protein N-phospho-L-histidine.</text>
        <dbReference type="EC" id="2.7.13.3"/>
    </reaction>
</comment>
<dbReference type="Gene3D" id="1.10.287.130">
    <property type="match status" value="1"/>
</dbReference>
<keyword evidence="10" id="KW-0175">Coiled coil</keyword>
<dbReference type="SUPFAM" id="SSF47384">
    <property type="entry name" value="Homodimeric domain of signal transducing histidine kinase"/>
    <property type="match status" value="1"/>
</dbReference>
<dbReference type="InterPro" id="IPR036890">
    <property type="entry name" value="HATPase_C_sf"/>
</dbReference>
<dbReference type="PROSITE" id="PS50005">
    <property type="entry name" value="TPR"/>
    <property type="match status" value="1"/>
</dbReference>
<keyword evidence="13" id="KW-1185">Reference proteome</keyword>
<reference evidence="12 13" key="1">
    <citation type="submission" date="2020-07" db="EMBL/GenBank/DDBJ databases">
        <title>Complete genome sequence of Chitinibacter sp. 2T18.</title>
        <authorList>
            <person name="Bae J.-W."/>
            <person name="Choi J.-W."/>
        </authorList>
    </citation>
    <scope>NUCLEOTIDE SEQUENCE [LARGE SCALE GENOMIC DNA]</scope>
    <source>
        <strain evidence="12 13">2T18</strain>
    </source>
</reference>
<dbReference type="InterPro" id="IPR036097">
    <property type="entry name" value="HisK_dim/P_sf"/>
</dbReference>
<dbReference type="InterPro" id="IPR005467">
    <property type="entry name" value="His_kinase_dom"/>
</dbReference>
<feature type="domain" description="Histidine kinase" evidence="11">
    <location>
        <begin position="386"/>
        <end position="596"/>
    </location>
</feature>
<feature type="coiled-coil region" evidence="10">
    <location>
        <begin position="338"/>
        <end position="365"/>
    </location>
</feature>
<dbReference type="InterPro" id="IPR019734">
    <property type="entry name" value="TPR_rpt"/>
</dbReference>
<evidence type="ECO:0000313" key="13">
    <source>
        <dbReference type="Proteomes" id="UP000509597"/>
    </source>
</evidence>
<dbReference type="KEGG" id="chiz:HQ393_16815"/>
<organism evidence="12 13">
    <name type="scientific">Chitinibacter bivalviorum</name>
    <dbReference type="NCBI Taxonomy" id="2739434"/>
    <lineage>
        <taxon>Bacteria</taxon>
        <taxon>Pseudomonadati</taxon>
        <taxon>Pseudomonadota</taxon>
        <taxon>Betaproteobacteria</taxon>
        <taxon>Neisseriales</taxon>
        <taxon>Chitinibacteraceae</taxon>
        <taxon>Chitinibacter</taxon>
    </lineage>
</organism>
<evidence type="ECO:0000256" key="7">
    <source>
        <dbReference type="ARBA" id="ARBA00058004"/>
    </source>
</evidence>
<evidence type="ECO:0000256" key="5">
    <source>
        <dbReference type="ARBA" id="ARBA00022777"/>
    </source>
</evidence>
<gene>
    <name evidence="12" type="ORF">HQ393_16815</name>
</gene>
<evidence type="ECO:0000256" key="2">
    <source>
        <dbReference type="ARBA" id="ARBA00012438"/>
    </source>
</evidence>
<dbReference type="EMBL" id="CP058627">
    <property type="protein sequence ID" value="QLG89770.1"/>
    <property type="molecule type" value="Genomic_DNA"/>
</dbReference>
<dbReference type="GO" id="GO:0009927">
    <property type="term" value="F:histidine phosphotransfer kinase activity"/>
    <property type="evidence" value="ECO:0007669"/>
    <property type="project" value="TreeGrafter"/>
</dbReference>
<evidence type="ECO:0000259" key="11">
    <source>
        <dbReference type="PROSITE" id="PS50109"/>
    </source>
</evidence>
<dbReference type="SUPFAM" id="SSF48452">
    <property type="entry name" value="TPR-like"/>
    <property type="match status" value="2"/>
</dbReference>
<dbReference type="Gene3D" id="1.25.40.10">
    <property type="entry name" value="Tetratricopeptide repeat domain"/>
    <property type="match status" value="2"/>
</dbReference>
<dbReference type="GO" id="GO:0005886">
    <property type="term" value="C:plasma membrane"/>
    <property type="evidence" value="ECO:0007669"/>
    <property type="project" value="TreeGrafter"/>
</dbReference>
<dbReference type="Pfam" id="PF02518">
    <property type="entry name" value="HATPase_c"/>
    <property type="match status" value="1"/>
</dbReference>
<dbReference type="Proteomes" id="UP000509597">
    <property type="component" value="Chromosome"/>
</dbReference>
<accession>A0A7H9BM39</accession>
<dbReference type="CDD" id="cd16922">
    <property type="entry name" value="HATPase_EvgS-ArcB-TorS-like"/>
    <property type="match status" value="1"/>
</dbReference>
<keyword evidence="6" id="KW-0902">Two-component regulatory system</keyword>
<feature type="repeat" description="TPR" evidence="9">
    <location>
        <begin position="206"/>
        <end position="239"/>
    </location>
</feature>
<dbReference type="RefSeq" id="WP_179356825.1">
    <property type="nucleotide sequence ID" value="NZ_CP058627.1"/>
</dbReference>
<evidence type="ECO:0000256" key="9">
    <source>
        <dbReference type="PROSITE-ProRule" id="PRU00339"/>
    </source>
</evidence>
<evidence type="ECO:0000256" key="3">
    <source>
        <dbReference type="ARBA" id="ARBA00022553"/>
    </source>
</evidence>
<dbReference type="SMART" id="SM00388">
    <property type="entry name" value="HisKA"/>
    <property type="match status" value="1"/>
</dbReference>